<gene>
    <name evidence="2" type="ORF">ERS852558_03483</name>
</gene>
<dbReference type="PANTHER" id="PTHR40396">
    <property type="entry name" value="ATPASE-LIKE PROTEIN"/>
    <property type="match status" value="1"/>
</dbReference>
<dbReference type="Gene3D" id="3.40.50.300">
    <property type="entry name" value="P-loop containing nucleotide triphosphate hydrolases"/>
    <property type="match status" value="1"/>
</dbReference>
<name>A0A174WJS0_9BACE</name>
<dbReference type="EMBL" id="CZBL01000016">
    <property type="protein sequence ID" value="CUQ45811.1"/>
    <property type="molecule type" value="Genomic_DNA"/>
</dbReference>
<dbReference type="InterPro" id="IPR027417">
    <property type="entry name" value="P-loop_NTPase"/>
</dbReference>
<evidence type="ECO:0000313" key="2">
    <source>
        <dbReference type="EMBL" id="CUQ45811.1"/>
    </source>
</evidence>
<feature type="domain" description="ATPase AAA-type core" evidence="1">
    <location>
        <begin position="48"/>
        <end position="339"/>
    </location>
</feature>
<evidence type="ECO:0000313" key="3">
    <source>
        <dbReference type="Proteomes" id="UP000095725"/>
    </source>
</evidence>
<dbReference type="SUPFAM" id="SSF52540">
    <property type="entry name" value="P-loop containing nucleoside triphosphate hydrolases"/>
    <property type="match status" value="1"/>
</dbReference>
<dbReference type="AlphaFoldDB" id="A0A174WJS0"/>
<accession>A0A174WJS0</accession>
<reference evidence="2 3" key="1">
    <citation type="submission" date="2015-09" db="EMBL/GenBank/DDBJ databases">
        <authorList>
            <consortium name="Pathogen Informatics"/>
        </authorList>
    </citation>
    <scope>NUCLEOTIDE SEQUENCE [LARGE SCALE GENOMIC DNA]</scope>
    <source>
        <strain evidence="2 3">2789STDY5834946</strain>
    </source>
</reference>
<proteinExistence type="predicted"/>
<protein>
    <submittedName>
        <fullName evidence="2">Predicted ATPase</fullName>
    </submittedName>
</protein>
<dbReference type="Proteomes" id="UP000095725">
    <property type="component" value="Unassembled WGS sequence"/>
</dbReference>
<dbReference type="Pfam" id="PF13304">
    <property type="entry name" value="AAA_21"/>
    <property type="match status" value="1"/>
</dbReference>
<dbReference type="RefSeq" id="WP_005805128.1">
    <property type="nucleotide sequence ID" value="NZ_CAXYLJ010000027.1"/>
</dbReference>
<dbReference type="GO" id="GO:0016887">
    <property type="term" value="F:ATP hydrolysis activity"/>
    <property type="evidence" value="ECO:0007669"/>
    <property type="project" value="InterPro"/>
</dbReference>
<evidence type="ECO:0000259" key="1">
    <source>
        <dbReference type="Pfam" id="PF13304"/>
    </source>
</evidence>
<dbReference type="PANTHER" id="PTHR40396:SF1">
    <property type="entry name" value="ATPASE AAA-TYPE CORE DOMAIN-CONTAINING PROTEIN"/>
    <property type="match status" value="1"/>
</dbReference>
<organism evidence="2 3">
    <name type="scientific">Bacteroides caccae</name>
    <dbReference type="NCBI Taxonomy" id="47678"/>
    <lineage>
        <taxon>Bacteria</taxon>
        <taxon>Pseudomonadati</taxon>
        <taxon>Bacteroidota</taxon>
        <taxon>Bacteroidia</taxon>
        <taxon>Bacteroidales</taxon>
        <taxon>Bacteroidaceae</taxon>
        <taxon>Bacteroides</taxon>
    </lineage>
</organism>
<dbReference type="InterPro" id="IPR003959">
    <property type="entry name" value="ATPase_AAA_core"/>
</dbReference>
<dbReference type="GO" id="GO:0005524">
    <property type="term" value="F:ATP binding"/>
    <property type="evidence" value="ECO:0007669"/>
    <property type="project" value="InterPro"/>
</dbReference>
<sequence>MIRELSIENFMSIRKEQVLSFEATKDKTSHELLTVEIKPGMRLNRMLILYGANASGKSNILYAYETIWRMLVSPYANKLQAIPFYPFALDKDKNTRLSVSFYIGQVRYDYSVEYNNRYIISEKMEYAPNGVLSLFYSRKFVHEDVVPDIEFGRTVGLHLKSKKTIVDNTLNNHTVLSTFAKISLNEDAKIFRDTYNWIVRYVHGMKGNTLLDIAQQLIDNKEKKDYFISAMRKADFNISNISIDNEARMQSGKDVFFTHHTIDGSDFTLSSIDQSLGTLRYFQLQECMFNMLREDHIYSFDEIESNLHYDLLLHFLTTFMMNTANSQILFTTQDQQLLDEEFIRRDMVWFTEKSKEDASTELYCASEFGLHKNLSLYKAYRTGKLGAKPELGSIF</sequence>